<proteinExistence type="predicted"/>
<feature type="transmembrane region" description="Helical" evidence="2">
    <location>
        <begin position="324"/>
        <end position="343"/>
    </location>
</feature>
<keyword evidence="2" id="KW-1133">Transmembrane helix</keyword>
<keyword evidence="4" id="KW-1185">Reference proteome</keyword>
<feature type="region of interest" description="Disordered" evidence="1">
    <location>
        <begin position="525"/>
        <end position="558"/>
    </location>
</feature>
<reference evidence="4" key="1">
    <citation type="journal article" date="2019" name="Int. J. Syst. Evol. Microbiol.">
        <title>The Global Catalogue of Microorganisms (GCM) 10K type strain sequencing project: providing services to taxonomists for standard genome sequencing and annotation.</title>
        <authorList>
            <consortium name="The Broad Institute Genomics Platform"/>
            <consortium name="The Broad Institute Genome Sequencing Center for Infectious Disease"/>
            <person name="Wu L."/>
            <person name="Ma J."/>
        </authorList>
    </citation>
    <scope>NUCLEOTIDE SEQUENCE [LARGE SCALE GENOMIC DNA]</scope>
    <source>
        <strain evidence="4">CGMCC 4.1542</strain>
    </source>
</reference>
<evidence type="ECO:0000313" key="3">
    <source>
        <dbReference type="EMBL" id="MFC5013377.1"/>
    </source>
</evidence>
<name>A0ABV9WMQ3_9ACTN</name>
<protein>
    <submittedName>
        <fullName evidence="3">MFS transporter</fullName>
    </submittedName>
</protein>
<keyword evidence="2" id="KW-0812">Transmembrane</keyword>
<dbReference type="RefSeq" id="WP_271413757.1">
    <property type="nucleotide sequence ID" value="NZ_BAAATN010000014.1"/>
</dbReference>
<feature type="transmembrane region" description="Helical" evidence="2">
    <location>
        <begin position="238"/>
        <end position="257"/>
    </location>
</feature>
<feature type="transmembrane region" description="Helical" evidence="2">
    <location>
        <begin position="21"/>
        <end position="41"/>
    </location>
</feature>
<feature type="transmembrane region" description="Helical" evidence="2">
    <location>
        <begin position="264"/>
        <end position="281"/>
    </location>
</feature>
<sequence>MTSSRRRTERLGPLLTRLGRPVPAAVLLAAALHTTWMLLLANGGGDLAAQDAWTAFAANHPDSAYNFAWFGGMHPASYSVLSPYVMHLLGVRTTMAVSGTVSAALLALLLVRSRGVRRPLWPALYGAFALTCNAVSGRATFALGTMFGLAALLVVFGDDSSGAATSRRPHRVAALLPAALLAALATMASPVAGLFVGIVAGALWLTRRRAVAYALGVAPLAVVGLTSWLFPFSGEMPINGWTAALSLLCGLAPLAFVPAHWRTVRVAGVLYAGAVLGAWLIPSQVGSNITRLGMLFAGVVFLAALPGIRLPRPAALRTTARKRVALMAAICAATVWQGTGAVADAVRTAPTEAWSEDLEPLLHQLERVEVRKKGRLEVVPAGSHREASALPEYAHLARGWNRQADLGRNPVFYDGTLTADSYRAWLDRWAVHYVVLPSGPLDSAGGQEARLIRQGLPYLKQVWSDANWKMYAVRKPTPLAEPNATLADAAQDHVTVTVDRAGPVRLRVPYSPWLVLVDSRGHRIEGTDAAEGTGGPARTGGCLKKEEQETDGGGPQDTWTVLLAPRAGTYRIEADYALPRGTPCPEESGTG</sequence>
<feature type="transmembrane region" description="Helical" evidence="2">
    <location>
        <begin position="176"/>
        <end position="205"/>
    </location>
</feature>
<feature type="transmembrane region" description="Helical" evidence="2">
    <location>
        <begin position="123"/>
        <end position="156"/>
    </location>
</feature>
<dbReference type="Proteomes" id="UP001595855">
    <property type="component" value="Unassembled WGS sequence"/>
</dbReference>
<evidence type="ECO:0000256" key="2">
    <source>
        <dbReference type="SAM" id="Phobius"/>
    </source>
</evidence>
<gene>
    <name evidence="3" type="ORF">ACFPRC_00635</name>
</gene>
<dbReference type="EMBL" id="JBHSJO010000001">
    <property type="protein sequence ID" value="MFC5013377.1"/>
    <property type="molecule type" value="Genomic_DNA"/>
</dbReference>
<feature type="transmembrane region" description="Helical" evidence="2">
    <location>
        <begin position="89"/>
        <end position="111"/>
    </location>
</feature>
<keyword evidence="2" id="KW-0472">Membrane</keyword>
<evidence type="ECO:0000313" key="4">
    <source>
        <dbReference type="Proteomes" id="UP001595855"/>
    </source>
</evidence>
<comment type="caution">
    <text evidence="3">The sequence shown here is derived from an EMBL/GenBank/DDBJ whole genome shotgun (WGS) entry which is preliminary data.</text>
</comment>
<feature type="transmembrane region" description="Helical" evidence="2">
    <location>
        <begin position="212"/>
        <end position="232"/>
    </location>
</feature>
<organism evidence="3 4">
    <name type="scientific">Streptomyces lienomycini</name>
    <dbReference type="NCBI Taxonomy" id="284035"/>
    <lineage>
        <taxon>Bacteria</taxon>
        <taxon>Bacillati</taxon>
        <taxon>Actinomycetota</taxon>
        <taxon>Actinomycetes</taxon>
        <taxon>Kitasatosporales</taxon>
        <taxon>Streptomycetaceae</taxon>
        <taxon>Streptomyces</taxon>
    </lineage>
</organism>
<evidence type="ECO:0000256" key="1">
    <source>
        <dbReference type="SAM" id="MobiDB-lite"/>
    </source>
</evidence>
<accession>A0ABV9WMQ3</accession>
<feature type="transmembrane region" description="Helical" evidence="2">
    <location>
        <begin position="293"/>
        <end position="312"/>
    </location>
</feature>